<feature type="region of interest" description="Disordered" evidence="1">
    <location>
        <begin position="224"/>
        <end position="256"/>
    </location>
</feature>
<dbReference type="RefSeq" id="WP_158028966.1">
    <property type="nucleotide sequence ID" value="NZ_BMHG01000001.1"/>
</dbReference>
<name>A0A6H9WRY4_9MICO</name>
<reference evidence="3 4" key="1">
    <citation type="submission" date="2019-09" db="EMBL/GenBank/DDBJ databases">
        <title>Phylogeny of genus Pseudoclavibacter and closely related genus.</title>
        <authorList>
            <person name="Li Y."/>
        </authorList>
    </citation>
    <scope>NUCLEOTIDE SEQUENCE [LARGE SCALE GENOMIC DNA]</scope>
    <source>
        <strain evidence="3 4">EGI 60007</strain>
    </source>
</reference>
<dbReference type="Gene3D" id="3.40.710.10">
    <property type="entry name" value="DD-peptidase/beta-lactamase superfamily"/>
    <property type="match status" value="1"/>
</dbReference>
<comment type="caution">
    <text evidence="3">The sequence shown here is derived from an EMBL/GenBank/DDBJ whole genome shotgun (WGS) entry which is preliminary data.</text>
</comment>
<evidence type="ECO:0000313" key="4">
    <source>
        <dbReference type="Proteomes" id="UP000431744"/>
    </source>
</evidence>
<keyword evidence="4" id="KW-1185">Reference proteome</keyword>
<proteinExistence type="predicted"/>
<dbReference type="Pfam" id="PF00144">
    <property type="entry name" value="Beta-lactamase"/>
    <property type="match status" value="1"/>
</dbReference>
<dbReference type="PANTHER" id="PTHR43283:SF3">
    <property type="entry name" value="BETA-LACTAMASE FAMILY PROTEIN (AFU_ORTHOLOGUE AFUA_5G07500)"/>
    <property type="match status" value="1"/>
</dbReference>
<dbReference type="AlphaFoldDB" id="A0A6H9WRY4"/>
<dbReference type="Proteomes" id="UP000431744">
    <property type="component" value="Unassembled WGS sequence"/>
</dbReference>
<sequence length="377" mass="40405">MDAIARMLQEEVDAGTLPGAVAVRYRGENAETVVVGSQDLESCAPMSSDTLFFWDSLGKPLTAALALTFVADGTVDLDSPVDRWLPELSSARVLVDPSGQLSHTVPASRPVTVEDLLTLRGGLGFTTDFESPFTEALVTTLQEGPQLRALDRQSYLTGAGRLPLAHQPGQGWTYNAGSTILGLLLERVAQQSLGVLMADRIVDPLGMRDARWWVPPSERSRFASRYRATDNPRSPVELVDPPDGQHSRPPSFPDGAGGLIGTADDWLAFGRMLLNGGESNGQRILPTPLVKSMMTDQLTADQRRHAGFFLAEGEGWGYGGSVRADNTYGWAGGAGTAARVDPRHNQVTILLTQLALDGPQGSRVLNAFEDLVAAEDG</sequence>
<dbReference type="InterPro" id="IPR050789">
    <property type="entry name" value="Diverse_Enzym_Activities"/>
</dbReference>
<evidence type="ECO:0000313" key="3">
    <source>
        <dbReference type="EMBL" id="KAB1650381.1"/>
    </source>
</evidence>
<dbReference type="EMBL" id="WBJY01000001">
    <property type="protein sequence ID" value="KAB1650381.1"/>
    <property type="molecule type" value="Genomic_DNA"/>
</dbReference>
<organism evidence="3 4">
    <name type="scientific">Pseudoclavibacter endophyticus</name>
    <dbReference type="NCBI Taxonomy" id="1778590"/>
    <lineage>
        <taxon>Bacteria</taxon>
        <taxon>Bacillati</taxon>
        <taxon>Actinomycetota</taxon>
        <taxon>Actinomycetes</taxon>
        <taxon>Micrococcales</taxon>
        <taxon>Microbacteriaceae</taxon>
        <taxon>Pseudoclavibacter</taxon>
    </lineage>
</organism>
<dbReference type="OrthoDB" id="9809635at2"/>
<dbReference type="InterPro" id="IPR012338">
    <property type="entry name" value="Beta-lactam/transpept-like"/>
</dbReference>
<evidence type="ECO:0000259" key="2">
    <source>
        <dbReference type="Pfam" id="PF00144"/>
    </source>
</evidence>
<feature type="domain" description="Beta-lactamase-related" evidence="2">
    <location>
        <begin position="5"/>
        <end position="355"/>
    </location>
</feature>
<dbReference type="InterPro" id="IPR001466">
    <property type="entry name" value="Beta-lactam-related"/>
</dbReference>
<dbReference type="PANTHER" id="PTHR43283">
    <property type="entry name" value="BETA-LACTAMASE-RELATED"/>
    <property type="match status" value="1"/>
</dbReference>
<accession>A0A6H9WRY4</accession>
<evidence type="ECO:0000256" key="1">
    <source>
        <dbReference type="SAM" id="MobiDB-lite"/>
    </source>
</evidence>
<protein>
    <submittedName>
        <fullName evidence="3">Beta-lactamase family protein</fullName>
    </submittedName>
</protein>
<dbReference type="SUPFAM" id="SSF56601">
    <property type="entry name" value="beta-lactamase/transpeptidase-like"/>
    <property type="match status" value="1"/>
</dbReference>
<gene>
    <name evidence="3" type="ORF">F8O04_09435</name>
</gene>